<protein>
    <submittedName>
        <fullName evidence="1">Uncharacterized protein</fullName>
    </submittedName>
</protein>
<evidence type="ECO:0000313" key="1">
    <source>
        <dbReference type="EMBL" id="EDN99350.1"/>
    </source>
</evidence>
<evidence type="ECO:0000313" key="2">
    <source>
        <dbReference type="Proteomes" id="UP000001312"/>
    </source>
</evidence>
<dbReference type="KEGG" id="ssl:SS1G_02204"/>
<sequence length="89" mass="10405">MTPTEQTQIQSGDQSEWIFPTQSLKPCRVEYIIPRLINSQFPNMYFPGSSAGQSLESIQKKKKEEKKKKNFWTCDQRIDLSKETLGMKF</sequence>
<dbReference type="InParanoid" id="A7EA72"/>
<reference evidence="2" key="1">
    <citation type="journal article" date="2011" name="PLoS Genet.">
        <title>Genomic analysis of the necrotrophic fungal pathogens Sclerotinia sclerotiorum and Botrytis cinerea.</title>
        <authorList>
            <person name="Amselem J."/>
            <person name="Cuomo C.A."/>
            <person name="van Kan J.A."/>
            <person name="Viaud M."/>
            <person name="Benito E.P."/>
            <person name="Couloux A."/>
            <person name="Coutinho P.M."/>
            <person name="de Vries R.P."/>
            <person name="Dyer P.S."/>
            <person name="Fillinger S."/>
            <person name="Fournier E."/>
            <person name="Gout L."/>
            <person name="Hahn M."/>
            <person name="Kohn L."/>
            <person name="Lapalu N."/>
            <person name="Plummer K.M."/>
            <person name="Pradier J.M."/>
            <person name="Quevillon E."/>
            <person name="Sharon A."/>
            <person name="Simon A."/>
            <person name="ten Have A."/>
            <person name="Tudzynski B."/>
            <person name="Tudzynski P."/>
            <person name="Wincker P."/>
            <person name="Andrew M."/>
            <person name="Anthouard V."/>
            <person name="Beever R.E."/>
            <person name="Beffa R."/>
            <person name="Benoit I."/>
            <person name="Bouzid O."/>
            <person name="Brault B."/>
            <person name="Chen Z."/>
            <person name="Choquer M."/>
            <person name="Collemare J."/>
            <person name="Cotton P."/>
            <person name="Danchin E.G."/>
            <person name="Da Silva C."/>
            <person name="Gautier A."/>
            <person name="Giraud C."/>
            <person name="Giraud T."/>
            <person name="Gonzalez C."/>
            <person name="Grossetete S."/>
            <person name="Guldener U."/>
            <person name="Henrissat B."/>
            <person name="Howlett B.J."/>
            <person name="Kodira C."/>
            <person name="Kretschmer M."/>
            <person name="Lappartient A."/>
            <person name="Leroch M."/>
            <person name="Levis C."/>
            <person name="Mauceli E."/>
            <person name="Neuveglise C."/>
            <person name="Oeser B."/>
            <person name="Pearson M."/>
            <person name="Poulain J."/>
            <person name="Poussereau N."/>
            <person name="Quesneville H."/>
            <person name="Rascle C."/>
            <person name="Schumacher J."/>
            <person name="Segurens B."/>
            <person name="Sexton A."/>
            <person name="Silva E."/>
            <person name="Sirven C."/>
            <person name="Soanes D.M."/>
            <person name="Talbot N.J."/>
            <person name="Templeton M."/>
            <person name="Yandava C."/>
            <person name="Yarden O."/>
            <person name="Zeng Q."/>
            <person name="Rollins J.A."/>
            <person name="Lebrun M.H."/>
            <person name="Dickman M."/>
        </authorList>
    </citation>
    <scope>NUCLEOTIDE SEQUENCE [LARGE SCALE GENOMIC DNA]</scope>
    <source>
        <strain evidence="2">ATCC 18683 / 1980 / Ss-1</strain>
    </source>
</reference>
<dbReference type="HOGENOM" id="CLU_2456111_0_0_1"/>
<proteinExistence type="predicted"/>
<keyword evidence="2" id="KW-1185">Reference proteome</keyword>
<dbReference type="AlphaFoldDB" id="A7EA72"/>
<organism evidence="1 2">
    <name type="scientific">Sclerotinia sclerotiorum (strain ATCC 18683 / 1980 / Ss-1)</name>
    <name type="common">White mold</name>
    <name type="synonym">Whetzelinia sclerotiorum</name>
    <dbReference type="NCBI Taxonomy" id="665079"/>
    <lineage>
        <taxon>Eukaryota</taxon>
        <taxon>Fungi</taxon>
        <taxon>Dikarya</taxon>
        <taxon>Ascomycota</taxon>
        <taxon>Pezizomycotina</taxon>
        <taxon>Leotiomycetes</taxon>
        <taxon>Helotiales</taxon>
        <taxon>Sclerotiniaceae</taxon>
        <taxon>Sclerotinia</taxon>
    </lineage>
</organism>
<dbReference type="RefSeq" id="XP_001595988.1">
    <property type="nucleotide sequence ID" value="XM_001595938.1"/>
</dbReference>
<accession>A7EA72</accession>
<name>A7EA72_SCLS1</name>
<dbReference type="Proteomes" id="UP000001312">
    <property type="component" value="Unassembled WGS sequence"/>
</dbReference>
<dbReference type="EMBL" id="CH476623">
    <property type="protein sequence ID" value="EDN99350.1"/>
    <property type="molecule type" value="Genomic_DNA"/>
</dbReference>
<gene>
    <name evidence="1" type="ORF">SS1G_02204</name>
</gene>
<dbReference type="GeneID" id="5492435"/>